<evidence type="ECO:0000313" key="3">
    <source>
        <dbReference type="EMBL" id="SOC44621.1"/>
    </source>
</evidence>
<gene>
    <name evidence="3" type="ORF">SAMN05892877_11321</name>
</gene>
<dbReference type="Gene3D" id="3.40.350.10">
    <property type="entry name" value="Creatinase/prolidase N-terminal domain"/>
    <property type="match status" value="1"/>
</dbReference>
<proteinExistence type="predicted"/>
<dbReference type="SUPFAM" id="SSF53092">
    <property type="entry name" value="Creatinase/prolidase N-terminal domain"/>
    <property type="match status" value="1"/>
</dbReference>
<dbReference type="Proteomes" id="UP000219167">
    <property type="component" value="Unassembled WGS sequence"/>
</dbReference>
<dbReference type="OrthoDB" id="9803194at2"/>
<dbReference type="RefSeq" id="WP_097141566.1">
    <property type="nucleotide sequence ID" value="NZ_OBQD01000013.1"/>
</dbReference>
<dbReference type="EMBL" id="OBQD01000013">
    <property type="protein sequence ID" value="SOC44621.1"/>
    <property type="molecule type" value="Genomic_DNA"/>
</dbReference>
<keyword evidence="3" id="KW-0378">Hydrolase</keyword>
<feature type="domain" description="Peptidase M24" evidence="1">
    <location>
        <begin position="151"/>
        <end position="366"/>
    </location>
</feature>
<dbReference type="CDD" id="cd01066">
    <property type="entry name" value="APP_MetAP"/>
    <property type="match status" value="1"/>
</dbReference>
<evidence type="ECO:0000259" key="1">
    <source>
        <dbReference type="Pfam" id="PF00557"/>
    </source>
</evidence>
<sequence>MSHSYKARTEALQQALAEKNLAAAIISDPDSVAYFAGYWNYLGVEFGRPTLLIVGRDTPPVLLTPLMESEMCGRMTWIQDIRPWTDGNDEWRKPLEGIFSELPQGPVGIEGRAIPSLVREGLARLRTVRPLEDISFLIARQRMIKSAAEIETMRQAGQVAIAMMDAARQTIAEGVPEYEITLAAMAAGTRRAATFLRDPDDRFVSPVIQNVQVLQSGSDTCMVHRRASTRRLSKGDPVYLCFCGMVSFRGYKLGFDREFYVGRATDEQLKVQGVAIAAQKAALATIRPGIACEEVNAAAEAVYRDAGHLPGYRTGRSVGMSLLESPELKRGERTLLQPGMTFAVDGGITVAGAFGGRIGDSIVVTETGFEYLTPYPNEIAVLP</sequence>
<organism evidence="3 4">
    <name type="scientific">Rhizobium subbaraonis</name>
    <dbReference type="NCBI Taxonomy" id="908946"/>
    <lineage>
        <taxon>Bacteria</taxon>
        <taxon>Pseudomonadati</taxon>
        <taxon>Pseudomonadota</taxon>
        <taxon>Alphaproteobacteria</taxon>
        <taxon>Hyphomicrobiales</taxon>
        <taxon>Rhizobiaceae</taxon>
        <taxon>Rhizobium/Agrobacterium group</taxon>
        <taxon>Rhizobium</taxon>
    </lineage>
</organism>
<dbReference type="GO" id="GO:0004177">
    <property type="term" value="F:aminopeptidase activity"/>
    <property type="evidence" value="ECO:0007669"/>
    <property type="project" value="UniProtKB-KW"/>
</dbReference>
<keyword evidence="4" id="KW-1185">Reference proteome</keyword>
<dbReference type="InterPro" id="IPR000994">
    <property type="entry name" value="Pept_M24"/>
</dbReference>
<dbReference type="SUPFAM" id="SSF55920">
    <property type="entry name" value="Creatinase/aminopeptidase"/>
    <property type="match status" value="1"/>
</dbReference>
<dbReference type="Gene3D" id="3.90.230.10">
    <property type="entry name" value="Creatinase/methionine aminopeptidase superfamily"/>
    <property type="match status" value="1"/>
</dbReference>
<keyword evidence="3" id="KW-0031">Aminopeptidase</keyword>
<dbReference type="Pfam" id="PF00557">
    <property type="entry name" value="Peptidase_M24"/>
    <property type="match status" value="1"/>
</dbReference>
<dbReference type="InterPro" id="IPR050659">
    <property type="entry name" value="Peptidase_M24B"/>
</dbReference>
<accession>A0A285UWL1</accession>
<dbReference type="PANTHER" id="PTHR46112">
    <property type="entry name" value="AMINOPEPTIDASE"/>
    <property type="match status" value="1"/>
</dbReference>
<protein>
    <submittedName>
        <fullName evidence="3">Xaa-Pro aminopeptidase</fullName>
    </submittedName>
</protein>
<evidence type="ECO:0000313" key="4">
    <source>
        <dbReference type="Proteomes" id="UP000219167"/>
    </source>
</evidence>
<name>A0A285UWL1_9HYPH</name>
<evidence type="ECO:0000259" key="2">
    <source>
        <dbReference type="Pfam" id="PF01321"/>
    </source>
</evidence>
<reference evidence="3 4" key="1">
    <citation type="submission" date="2017-08" db="EMBL/GenBank/DDBJ databases">
        <authorList>
            <person name="de Groot N.N."/>
        </authorList>
    </citation>
    <scope>NUCLEOTIDE SEQUENCE [LARGE SCALE GENOMIC DNA]</scope>
    <source>
        <strain evidence="3 4">JC85</strain>
    </source>
</reference>
<keyword evidence="3" id="KW-0645">Protease</keyword>
<dbReference type="AlphaFoldDB" id="A0A285UWL1"/>
<dbReference type="InterPro" id="IPR036005">
    <property type="entry name" value="Creatinase/aminopeptidase-like"/>
</dbReference>
<dbReference type="InterPro" id="IPR029149">
    <property type="entry name" value="Creatin/AminoP/Spt16_N"/>
</dbReference>
<dbReference type="InterPro" id="IPR000587">
    <property type="entry name" value="Creatinase_N"/>
</dbReference>
<dbReference type="Pfam" id="PF01321">
    <property type="entry name" value="Creatinase_N"/>
    <property type="match status" value="1"/>
</dbReference>
<feature type="domain" description="Creatinase N-terminal" evidence="2">
    <location>
        <begin position="8"/>
        <end position="144"/>
    </location>
</feature>
<dbReference type="PANTHER" id="PTHR46112:SF2">
    <property type="entry name" value="XAA-PRO AMINOPEPTIDASE P-RELATED"/>
    <property type="match status" value="1"/>
</dbReference>